<evidence type="ECO:0000256" key="3">
    <source>
        <dbReference type="ARBA" id="ARBA00023163"/>
    </source>
</evidence>
<dbReference type="InterPro" id="IPR052362">
    <property type="entry name" value="HTH-GbsR_regulator"/>
</dbReference>
<reference evidence="6" key="1">
    <citation type="journal article" date="2005" name="Environ. Microbiol.">
        <title>Genetic and functional properties of uncultivated thermophilic crenarchaeotes from a subsurface gold mine as revealed by analysis of genome fragments.</title>
        <authorList>
            <person name="Nunoura T."/>
            <person name="Hirayama H."/>
            <person name="Takami H."/>
            <person name="Oida H."/>
            <person name="Nishi S."/>
            <person name="Shimamura S."/>
            <person name="Suzuki Y."/>
            <person name="Inagaki F."/>
            <person name="Takai K."/>
            <person name="Nealson K.H."/>
            <person name="Horikoshi K."/>
        </authorList>
    </citation>
    <scope>NUCLEOTIDE SEQUENCE</scope>
</reference>
<feature type="domain" description="HTH marR-type" evidence="5">
    <location>
        <begin position="15"/>
        <end position="161"/>
    </location>
</feature>
<dbReference type="InterPro" id="IPR036388">
    <property type="entry name" value="WH-like_DNA-bd_sf"/>
</dbReference>
<dbReference type="Gene3D" id="1.10.10.10">
    <property type="entry name" value="Winged helix-like DNA-binding domain superfamily/Winged helix DNA-binding domain"/>
    <property type="match status" value="1"/>
</dbReference>
<reference evidence="6" key="2">
    <citation type="journal article" date="2012" name="PLoS ONE">
        <title>A Deeply Branching Thermophilic Bacterium with an Ancient Acetyl-CoA Pathway Dominates a Subsurface Ecosystem.</title>
        <authorList>
            <person name="Takami H."/>
            <person name="Noguchi H."/>
            <person name="Takaki Y."/>
            <person name="Uchiyama I."/>
            <person name="Toyoda A."/>
            <person name="Nishi S."/>
            <person name="Chee G.-J."/>
            <person name="Arai W."/>
            <person name="Nunoura T."/>
            <person name="Itoh T."/>
            <person name="Hattori M."/>
            <person name="Takai K."/>
        </authorList>
    </citation>
    <scope>NUCLEOTIDE SEQUENCE</scope>
</reference>
<evidence type="ECO:0000259" key="5">
    <source>
        <dbReference type="PROSITE" id="PS50995"/>
    </source>
</evidence>
<gene>
    <name evidence="6" type="ORF">HGMM_F12C05C19</name>
</gene>
<evidence type="ECO:0000313" key="6">
    <source>
        <dbReference type="EMBL" id="BAL54036.1"/>
    </source>
</evidence>
<dbReference type="PROSITE" id="PS50995">
    <property type="entry name" value="HTH_MARR_2"/>
    <property type="match status" value="1"/>
</dbReference>
<dbReference type="InterPro" id="IPR000835">
    <property type="entry name" value="HTH_MarR-typ"/>
</dbReference>
<dbReference type="GO" id="GO:0003700">
    <property type="term" value="F:DNA-binding transcription factor activity"/>
    <property type="evidence" value="ECO:0007669"/>
    <property type="project" value="InterPro"/>
</dbReference>
<keyword evidence="3 4" id="KW-0804">Transcription</keyword>
<dbReference type="PIRSF" id="PIRSF006707">
    <property type="entry name" value="MJ1563"/>
    <property type="match status" value="1"/>
</dbReference>
<evidence type="ECO:0000256" key="2">
    <source>
        <dbReference type="ARBA" id="ARBA00023125"/>
    </source>
</evidence>
<dbReference type="InterPro" id="IPR036390">
    <property type="entry name" value="WH_DNA-bd_sf"/>
</dbReference>
<dbReference type="PANTHER" id="PTHR38465:SF1">
    <property type="entry name" value="HTH-TYPE TRANSCRIPTIONAL REGULATOR MJ1563-RELATED"/>
    <property type="match status" value="1"/>
</dbReference>
<dbReference type="EMBL" id="AP011676">
    <property type="protein sequence ID" value="BAL54036.1"/>
    <property type="molecule type" value="Genomic_DNA"/>
</dbReference>
<dbReference type="InterPro" id="IPR011991">
    <property type="entry name" value="ArsR-like_HTH"/>
</dbReference>
<organism evidence="6">
    <name type="scientific">uncultured Planctomycetota bacterium</name>
    <dbReference type="NCBI Taxonomy" id="120965"/>
    <lineage>
        <taxon>Bacteria</taxon>
        <taxon>Pseudomonadati</taxon>
        <taxon>Planctomycetota</taxon>
        <taxon>environmental samples</taxon>
    </lineage>
</organism>
<comment type="similarity">
    <text evidence="4">Belongs to the GbsR family.</text>
</comment>
<evidence type="ECO:0000256" key="4">
    <source>
        <dbReference type="PIRNR" id="PIRNR006707"/>
    </source>
</evidence>
<proteinExistence type="inferred from homology"/>
<dbReference type="InterPro" id="IPR026282">
    <property type="entry name" value="MJ1563"/>
</dbReference>
<keyword evidence="1 4" id="KW-0805">Transcription regulation</keyword>
<dbReference type="AlphaFoldDB" id="H5SD00"/>
<dbReference type="Pfam" id="PF12802">
    <property type="entry name" value="MarR_2"/>
    <property type="match status" value="1"/>
</dbReference>
<dbReference type="CDD" id="cd00090">
    <property type="entry name" value="HTH_ARSR"/>
    <property type="match status" value="1"/>
</dbReference>
<dbReference type="PANTHER" id="PTHR38465">
    <property type="entry name" value="HTH-TYPE TRANSCRIPTIONAL REGULATOR MJ1563-RELATED"/>
    <property type="match status" value="1"/>
</dbReference>
<name>H5SD00_9BACT</name>
<sequence length="193" mass="22272">MAKDAKDAKSVKNNAAQLPQLLAEVEQQFVELWGDMSSWWGVSRTMAEIHGLLYISGEALSAEEIQKRLGISRGNVSMNIRTLVEWGLVRRVRKRGDRREYFQSVTDVWEMFTVLAAQRKRREIDPVLRTLEQCRERLSVEALGQAAEDTKTRQRLERIENLLTFLRLLEQLAEKFITSQRGLQAAVQRLAET</sequence>
<evidence type="ECO:0000256" key="1">
    <source>
        <dbReference type="ARBA" id="ARBA00023015"/>
    </source>
</evidence>
<protein>
    <recommendedName>
        <fullName evidence="4">HTH-type transcriptional regulator</fullName>
    </recommendedName>
</protein>
<accession>H5SD00</accession>
<dbReference type="GO" id="GO:0003677">
    <property type="term" value="F:DNA binding"/>
    <property type="evidence" value="ECO:0007669"/>
    <property type="project" value="UniProtKB-UniRule"/>
</dbReference>
<keyword evidence="2 4" id="KW-0238">DNA-binding</keyword>
<dbReference type="SUPFAM" id="SSF46785">
    <property type="entry name" value="Winged helix' DNA-binding domain"/>
    <property type="match status" value="1"/>
</dbReference>